<organism evidence="11 13">
    <name type="scientific">Bifidobacterium gallicum DSM 20093 = LMG 11596</name>
    <dbReference type="NCBI Taxonomy" id="561180"/>
    <lineage>
        <taxon>Bacteria</taxon>
        <taxon>Bacillati</taxon>
        <taxon>Actinomycetota</taxon>
        <taxon>Actinomycetes</taxon>
        <taxon>Bifidobacteriales</taxon>
        <taxon>Bifidobacteriaceae</taxon>
        <taxon>Bifidobacterium</taxon>
    </lineage>
</organism>
<keyword evidence="5 9" id="KW-0227">DNA damage</keyword>
<reference evidence="12 14" key="2">
    <citation type="submission" date="2014-03" db="EMBL/GenBank/DDBJ databases">
        <title>Genomics of Bifidobacteria.</title>
        <authorList>
            <person name="Ventura M."/>
            <person name="Milani C."/>
            <person name="Lugli G.A."/>
        </authorList>
    </citation>
    <scope>NUCLEOTIDE SEQUENCE [LARGE SCALE GENOMIC DNA]</scope>
    <source>
        <strain evidence="12 14">LMG 11596</strain>
    </source>
</reference>
<dbReference type="GO" id="GO:0043590">
    <property type="term" value="C:bacterial nucleoid"/>
    <property type="evidence" value="ECO:0007669"/>
    <property type="project" value="TreeGrafter"/>
</dbReference>
<evidence type="ECO:0000256" key="4">
    <source>
        <dbReference type="ARBA" id="ARBA00022741"/>
    </source>
</evidence>
<dbReference type="InterPro" id="IPR003395">
    <property type="entry name" value="RecF/RecN/SMC_N"/>
</dbReference>
<dbReference type="AlphaFoldDB" id="D1NTW4"/>
<keyword evidence="4" id="KW-0547">Nucleotide-binding</keyword>
<evidence type="ECO:0000313" key="11">
    <source>
        <dbReference type="EMBL" id="EFA23168.1"/>
    </source>
</evidence>
<comment type="similarity">
    <text evidence="2 9">Belongs to the RecN family.</text>
</comment>
<name>D1NTW4_9BIFI</name>
<protein>
    <recommendedName>
        <fullName evidence="3 9">DNA repair protein RecN</fullName>
    </recommendedName>
    <alternativeName>
        <fullName evidence="8 9">Recombination protein N</fullName>
    </alternativeName>
</protein>
<dbReference type="GO" id="GO:0006281">
    <property type="term" value="P:DNA repair"/>
    <property type="evidence" value="ECO:0007669"/>
    <property type="project" value="UniProtKB-KW"/>
</dbReference>
<dbReference type="GO" id="GO:0009432">
    <property type="term" value="P:SOS response"/>
    <property type="evidence" value="ECO:0007669"/>
    <property type="project" value="TreeGrafter"/>
</dbReference>
<dbReference type="Pfam" id="PF02463">
    <property type="entry name" value="SMC_N"/>
    <property type="match status" value="1"/>
</dbReference>
<evidence type="ECO:0000256" key="6">
    <source>
        <dbReference type="ARBA" id="ARBA00022840"/>
    </source>
</evidence>
<comment type="caution">
    <text evidence="11">The sequence shown here is derived from an EMBL/GenBank/DDBJ whole genome shotgun (WGS) entry which is preliminary data.</text>
</comment>
<accession>D1NTW4</accession>
<evidence type="ECO:0000256" key="2">
    <source>
        <dbReference type="ARBA" id="ARBA00009441"/>
    </source>
</evidence>
<dbReference type="OrthoDB" id="9806954at2"/>
<dbReference type="CDD" id="cd03241">
    <property type="entry name" value="ABC_RecN"/>
    <property type="match status" value="1"/>
</dbReference>
<dbReference type="InterPro" id="IPR027417">
    <property type="entry name" value="P-loop_NTPase"/>
</dbReference>
<evidence type="ECO:0000256" key="5">
    <source>
        <dbReference type="ARBA" id="ARBA00022763"/>
    </source>
</evidence>
<dbReference type="eggNOG" id="COG0497">
    <property type="taxonomic scope" value="Bacteria"/>
</dbReference>
<evidence type="ECO:0000256" key="8">
    <source>
        <dbReference type="ARBA" id="ARBA00033408"/>
    </source>
</evidence>
<feature type="domain" description="RecF/RecN/SMC N-terminal" evidence="10">
    <location>
        <begin position="4"/>
        <end position="516"/>
    </location>
</feature>
<evidence type="ECO:0000313" key="13">
    <source>
        <dbReference type="Proteomes" id="UP000003656"/>
    </source>
</evidence>
<dbReference type="Proteomes" id="UP000029074">
    <property type="component" value="Unassembled WGS sequence"/>
</dbReference>
<dbReference type="GO" id="GO:0005524">
    <property type="term" value="F:ATP binding"/>
    <property type="evidence" value="ECO:0007669"/>
    <property type="project" value="UniProtKB-KW"/>
</dbReference>
<evidence type="ECO:0000256" key="7">
    <source>
        <dbReference type="ARBA" id="ARBA00023204"/>
    </source>
</evidence>
<evidence type="ECO:0000256" key="1">
    <source>
        <dbReference type="ARBA" id="ARBA00003618"/>
    </source>
</evidence>
<keyword evidence="7 9" id="KW-0234">DNA repair</keyword>
<evidence type="ECO:0000313" key="14">
    <source>
        <dbReference type="Proteomes" id="UP000029074"/>
    </source>
</evidence>
<dbReference type="SUPFAM" id="SSF52540">
    <property type="entry name" value="P-loop containing nucleoside triphosphate hydrolases"/>
    <property type="match status" value="1"/>
</dbReference>
<gene>
    <name evidence="11" type="primary">recN</name>
    <name evidence="12" type="ORF">BGLCM_1132</name>
    <name evidence="11" type="ORF">BIFGAL_03285</name>
</gene>
<evidence type="ECO:0000259" key="10">
    <source>
        <dbReference type="Pfam" id="PF02463"/>
    </source>
</evidence>
<reference evidence="11 13" key="1">
    <citation type="submission" date="2009-11" db="EMBL/GenBank/DDBJ databases">
        <authorList>
            <person name="Weinstock G."/>
            <person name="Sodergren E."/>
            <person name="Clifton S."/>
            <person name="Fulton L."/>
            <person name="Fulton B."/>
            <person name="Courtney L."/>
            <person name="Fronick C."/>
            <person name="Harrison M."/>
            <person name="Strong C."/>
            <person name="Farmer C."/>
            <person name="Delahaunty K."/>
            <person name="Markovic C."/>
            <person name="Hall O."/>
            <person name="Minx P."/>
            <person name="Tomlinson C."/>
            <person name="Mitreva M."/>
            <person name="Nelson J."/>
            <person name="Hou S."/>
            <person name="Wollam A."/>
            <person name="Pepin K.H."/>
            <person name="Johnson M."/>
            <person name="Bhonagiri V."/>
            <person name="Nash W.E."/>
            <person name="Warren W."/>
            <person name="Chinwalla A."/>
            <person name="Mardis E.R."/>
            <person name="Wilson R.K."/>
        </authorList>
    </citation>
    <scope>NUCLEOTIDE SEQUENCE [LARGE SCALE GENOMIC DNA]</scope>
    <source>
        <strain evidence="11 13">DSM 20093</strain>
    </source>
</reference>
<evidence type="ECO:0000313" key="12">
    <source>
        <dbReference type="EMBL" id="KFI58837.1"/>
    </source>
</evidence>
<sequence>MLEELELTDLGPIPHATIQPSAGMTAITGETGAGKSMLLNAVKLICGGQADSSRVHPGSIRAWAQGIFVANDGAAAWQAAKEAGVEDDDGELYLSRTVPAQGRSRAVLNGKTVPRTVLARISEDLITVHGQADQLRIASPARQREFLDDFANNTEQRIAYEQAWRAYHAAVQRLERLRTQEADMIQRADYLRESIARINQADPQPGQLNELKAHRSRIENAAQIEHGVSMAMAALDGAPEEGVEGTINMLGHAAAALRNIHVGGVFDELANRLNSTVAELDDIRFTLAQQLPDEHDAADLDELNARIHELNELVQRWGPTLDDVIAWRDQAMLDLEDMDASPEKQAELEKQRDKALKHAMTAARALHDTRVNAAQALSVNVTKELDSLAMPGAELDVQVRERATLDANGLDDVEFLFRPFPDSPPLPMGKSASGGELSRLMLAMELTSASTHMQQHAKGEPAMTFIFDEVDAGVGGKAAMELGRRLAILARSAQVIVVTHLPQVAAWASKQFVVTKGDGPGGIETTVRQVEGNERLKEIARMLSGSSTKTSHAHAQELLAECVL</sequence>
<dbReference type="Proteomes" id="UP000003656">
    <property type="component" value="Unassembled WGS sequence"/>
</dbReference>
<dbReference type="GO" id="GO:0006310">
    <property type="term" value="P:DNA recombination"/>
    <property type="evidence" value="ECO:0007669"/>
    <property type="project" value="InterPro"/>
</dbReference>
<dbReference type="InterPro" id="IPR004604">
    <property type="entry name" value="DNA_recomb/repair_RecN"/>
</dbReference>
<comment type="function">
    <text evidence="1 9">May be involved in recombinational repair of damaged DNA.</text>
</comment>
<dbReference type="STRING" id="561180.BIFGAL_03285"/>
<dbReference type="PANTHER" id="PTHR11059:SF0">
    <property type="entry name" value="DNA REPAIR PROTEIN RECN"/>
    <property type="match status" value="1"/>
</dbReference>
<dbReference type="PIRSF" id="PIRSF003128">
    <property type="entry name" value="RecN"/>
    <property type="match status" value="1"/>
</dbReference>
<dbReference type="EMBL" id="ABXB03000002">
    <property type="protein sequence ID" value="EFA23168.1"/>
    <property type="molecule type" value="Genomic_DNA"/>
</dbReference>
<evidence type="ECO:0000256" key="9">
    <source>
        <dbReference type="PIRNR" id="PIRNR003128"/>
    </source>
</evidence>
<dbReference type="NCBIfam" id="TIGR00634">
    <property type="entry name" value="recN"/>
    <property type="match status" value="1"/>
</dbReference>
<dbReference type="PANTHER" id="PTHR11059">
    <property type="entry name" value="DNA REPAIR PROTEIN RECN"/>
    <property type="match status" value="1"/>
</dbReference>
<evidence type="ECO:0000256" key="3">
    <source>
        <dbReference type="ARBA" id="ARBA00021315"/>
    </source>
</evidence>
<keyword evidence="14" id="KW-1185">Reference proteome</keyword>
<proteinExistence type="inferred from homology"/>
<keyword evidence="6" id="KW-0067">ATP-binding</keyword>
<dbReference type="RefSeq" id="WP_006294725.1">
    <property type="nucleotide sequence ID" value="NZ_ABXB03000002.1"/>
</dbReference>
<dbReference type="EMBL" id="JGYW01000005">
    <property type="protein sequence ID" value="KFI58837.1"/>
    <property type="molecule type" value="Genomic_DNA"/>
</dbReference>
<dbReference type="Gene3D" id="3.40.50.300">
    <property type="entry name" value="P-loop containing nucleotide triphosphate hydrolases"/>
    <property type="match status" value="2"/>
</dbReference>